<reference evidence="2 3" key="1">
    <citation type="submission" date="2016-12" db="EMBL/GenBank/DDBJ databases">
        <title>The genomes of Aspergillus section Nigri reveals drivers in fungal speciation.</title>
        <authorList>
            <consortium name="DOE Joint Genome Institute"/>
            <person name="Vesth T.C."/>
            <person name="Nybo J."/>
            <person name="Theobald S."/>
            <person name="Brandl J."/>
            <person name="Frisvad J.C."/>
            <person name="Nielsen K.F."/>
            <person name="Lyhne E.K."/>
            <person name="Kogle M.E."/>
            <person name="Kuo A."/>
            <person name="Riley R."/>
            <person name="Clum A."/>
            <person name="Nolan M."/>
            <person name="Lipzen A."/>
            <person name="Salamov A."/>
            <person name="Henrissat B."/>
            <person name="Wiebenga A."/>
            <person name="De Vries R.P."/>
            <person name="Grigoriev I.V."/>
            <person name="Mortensen U.H."/>
            <person name="Andersen M.R."/>
            <person name="Baker S.E."/>
        </authorList>
    </citation>
    <scope>NUCLEOTIDE SEQUENCE [LARGE SCALE GENOMIC DNA]</scope>
    <source>
        <strain evidence="2 3">JOP 1030-1</strain>
    </source>
</reference>
<protein>
    <submittedName>
        <fullName evidence="2">Uncharacterized protein</fullName>
    </submittedName>
</protein>
<evidence type="ECO:0000256" key="1">
    <source>
        <dbReference type="SAM" id="MobiDB-lite"/>
    </source>
</evidence>
<dbReference type="OrthoDB" id="202825at2759"/>
<name>A0A319AA59_9EURO</name>
<dbReference type="STRING" id="1450539.A0A319AA59"/>
<proteinExistence type="predicted"/>
<dbReference type="GeneID" id="37074777"/>
<dbReference type="RefSeq" id="XP_025429844.1">
    <property type="nucleotide sequence ID" value="XM_025573549.1"/>
</dbReference>
<organism evidence="2 3">
    <name type="scientific">Aspergillus saccharolyticus JOP 1030-1</name>
    <dbReference type="NCBI Taxonomy" id="1450539"/>
    <lineage>
        <taxon>Eukaryota</taxon>
        <taxon>Fungi</taxon>
        <taxon>Dikarya</taxon>
        <taxon>Ascomycota</taxon>
        <taxon>Pezizomycotina</taxon>
        <taxon>Eurotiomycetes</taxon>
        <taxon>Eurotiomycetidae</taxon>
        <taxon>Eurotiales</taxon>
        <taxon>Aspergillaceae</taxon>
        <taxon>Aspergillus</taxon>
        <taxon>Aspergillus subgen. Circumdati</taxon>
    </lineage>
</organism>
<feature type="compositionally biased region" description="Polar residues" evidence="1">
    <location>
        <begin position="124"/>
        <end position="138"/>
    </location>
</feature>
<keyword evidence="3" id="KW-1185">Reference proteome</keyword>
<feature type="region of interest" description="Disordered" evidence="1">
    <location>
        <begin position="107"/>
        <end position="138"/>
    </location>
</feature>
<sequence length="508" mass="56074">MAESTIPSPPQLALALAIVKQKPLGTTMRDYFVQIRQFIKPVTATDRSASRDQFFDSVAFWQQAYERSEAEQSKLLDRIYELEQHNEVLSTKLQSLDAARSDGIQEPIKRKAISDSNSRKKPRTQAQSQSRTSMLNECTSGGLDAQMPGFVEERGLIAAPASFMRRFYTLQKTLQGSTNPPVIALAATELCYVAVDNLLCAVRRADPGAGEKGTPLVNSPSVSATIHSIYSAYQVLLRAIKKVPSTESTLQSRGQIILHTVRLFETVIKALGIYCRNQSRQTVAEKARPVAKSKRLKTGQLDNNSRSIAEDKAVTLMSLLLCRMALSLDKTDIKTSDLQDGFSYLLLNRVGELLCLFVFKDLQLRPDLQVDNAQLSLPPGMKDMQLDEESILAAETEAKALIPPLERMLAVLDLSSSSPASDPAARTKGLLQNTLLQAVFGKSPSSWAALSPLYRDDDPMTSVLNAVQAPKHSVSDWFVQETWRLLGWELIAGSPLDAPFPDLDYMAL</sequence>
<gene>
    <name evidence="2" type="ORF">BP01DRAFT_344147</name>
</gene>
<evidence type="ECO:0000313" key="3">
    <source>
        <dbReference type="Proteomes" id="UP000248349"/>
    </source>
</evidence>
<dbReference type="Proteomes" id="UP000248349">
    <property type="component" value="Unassembled WGS sequence"/>
</dbReference>
<accession>A0A319AA59</accession>
<evidence type="ECO:0000313" key="2">
    <source>
        <dbReference type="EMBL" id="PYH43862.1"/>
    </source>
</evidence>
<dbReference type="EMBL" id="KZ821241">
    <property type="protein sequence ID" value="PYH43862.1"/>
    <property type="molecule type" value="Genomic_DNA"/>
</dbReference>
<dbReference type="AlphaFoldDB" id="A0A319AA59"/>